<keyword evidence="2" id="KW-0472">Membrane</keyword>
<feature type="transmembrane region" description="Helical" evidence="2">
    <location>
        <begin position="56"/>
        <end position="77"/>
    </location>
</feature>
<name>A0A9P5Z4D9_9AGAR</name>
<feature type="domain" description="DUF6533" evidence="3">
    <location>
        <begin position="26"/>
        <end position="69"/>
    </location>
</feature>
<dbReference type="Proteomes" id="UP000807469">
    <property type="component" value="Unassembled WGS sequence"/>
</dbReference>
<dbReference type="InterPro" id="IPR045340">
    <property type="entry name" value="DUF6533"/>
</dbReference>
<evidence type="ECO:0000259" key="3">
    <source>
        <dbReference type="Pfam" id="PF20151"/>
    </source>
</evidence>
<feature type="transmembrane region" description="Helical" evidence="2">
    <location>
        <begin position="170"/>
        <end position="192"/>
    </location>
</feature>
<feature type="transmembrane region" description="Helical" evidence="2">
    <location>
        <begin position="97"/>
        <end position="116"/>
    </location>
</feature>
<protein>
    <recommendedName>
        <fullName evidence="3">DUF6533 domain-containing protein</fullName>
    </recommendedName>
</protein>
<organism evidence="4 5">
    <name type="scientific">Pholiota conissans</name>
    <dbReference type="NCBI Taxonomy" id="109636"/>
    <lineage>
        <taxon>Eukaryota</taxon>
        <taxon>Fungi</taxon>
        <taxon>Dikarya</taxon>
        <taxon>Basidiomycota</taxon>
        <taxon>Agaricomycotina</taxon>
        <taxon>Agaricomycetes</taxon>
        <taxon>Agaricomycetidae</taxon>
        <taxon>Agaricales</taxon>
        <taxon>Agaricineae</taxon>
        <taxon>Strophariaceae</taxon>
        <taxon>Pholiota</taxon>
    </lineage>
</organism>
<evidence type="ECO:0000256" key="1">
    <source>
        <dbReference type="SAM" id="MobiDB-lite"/>
    </source>
</evidence>
<gene>
    <name evidence="4" type="ORF">BDN70DRAFT_855351</name>
</gene>
<proteinExistence type="predicted"/>
<dbReference type="OrthoDB" id="3242376at2759"/>
<keyword evidence="2" id="KW-1133">Transmembrane helix</keyword>
<keyword evidence="5" id="KW-1185">Reference proteome</keyword>
<feature type="compositionally biased region" description="Polar residues" evidence="1">
    <location>
        <begin position="317"/>
        <end position="334"/>
    </location>
</feature>
<keyword evidence="2" id="KW-0812">Transmembrane</keyword>
<feature type="transmembrane region" description="Helical" evidence="2">
    <location>
        <begin position="240"/>
        <end position="259"/>
    </location>
</feature>
<evidence type="ECO:0000313" key="5">
    <source>
        <dbReference type="Proteomes" id="UP000807469"/>
    </source>
</evidence>
<comment type="caution">
    <text evidence="4">The sequence shown here is derived from an EMBL/GenBank/DDBJ whole genome shotgun (WGS) entry which is preliminary data.</text>
</comment>
<evidence type="ECO:0000313" key="4">
    <source>
        <dbReference type="EMBL" id="KAF9481302.1"/>
    </source>
</evidence>
<feature type="transmembrane region" description="Helical" evidence="2">
    <location>
        <begin position="15"/>
        <end position="35"/>
    </location>
</feature>
<reference evidence="4" key="1">
    <citation type="submission" date="2020-11" db="EMBL/GenBank/DDBJ databases">
        <authorList>
            <consortium name="DOE Joint Genome Institute"/>
            <person name="Ahrendt S."/>
            <person name="Riley R."/>
            <person name="Andreopoulos W."/>
            <person name="Labutti K."/>
            <person name="Pangilinan J."/>
            <person name="Ruiz-Duenas F.J."/>
            <person name="Barrasa J.M."/>
            <person name="Sanchez-Garcia M."/>
            <person name="Camarero S."/>
            <person name="Miyauchi S."/>
            <person name="Serrano A."/>
            <person name="Linde D."/>
            <person name="Babiker R."/>
            <person name="Drula E."/>
            <person name="Ayuso-Fernandez I."/>
            <person name="Pacheco R."/>
            <person name="Padilla G."/>
            <person name="Ferreira P."/>
            <person name="Barriuso J."/>
            <person name="Kellner H."/>
            <person name="Castanera R."/>
            <person name="Alfaro M."/>
            <person name="Ramirez L."/>
            <person name="Pisabarro A.G."/>
            <person name="Kuo A."/>
            <person name="Tritt A."/>
            <person name="Lipzen A."/>
            <person name="He G."/>
            <person name="Yan M."/>
            <person name="Ng V."/>
            <person name="Cullen D."/>
            <person name="Martin F."/>
            <person name="Rosso M.-N."/>
            <person name="Henrissat B."/>
            <person name="Hibbett D."/>
            <person name="Martinez A.T."/>
            <person name="Grigoriev I.V."/>
        </authorList>
    </citation>
    <scope>NUCLEOTIDE SEQUENCE</scope>
    <source>
        <strain evidence="4">CIRM-BRFM 674</strain>
    </source>
</reference>
<dbReference type="Pfam" id="PF20151">
    <property type="entry name" value="DUF6533"/>
    <property type="match status" value="1"/>
</dbReference>
<evidence type="ECO:0000256" key="2">
    <source>
        <dbReference type="SAM" id="Phobius"/>
    </source>
</evidence>
<feature type="transmembrane region" description="Helical" evidence="2">
    <location>
        <begin position="213"/>
        <end position="234"/>
    </location>
</feature>
<dbReference type="AlphaFoldDB" id="A0A9P5Z4D9"/>
<feature type="transmembrane region" description="Helical" evidence="2">
    <location>
        <begin position="123"/>
        <end position="143"/>
    </location>
</feature>
<accession>A0A9P5Z4D9</accession>
<sequence>MMETSQLSEPQYVEIAHNLMAVKLYSLASFVMLFYDIAITFGDEVEYIWKKKFTKFTLLWFLNRYLSPLGFIVITVSFQDPEWIGDSCRRYVFFPEILRIFTSGTIGVIFIIRLFATYSRSQVVMIFMSCLLAAELGIKIWSFTSGQVLQLPPGLVGCILTSGPNSLRFAFTWIAELIFDSIVFGLTMWRTVSRNNIMGGNTRSLVKLIFRDGVIYFAVILTANIITTMTFLLAPPNLKAINASFTVSITPLMVSRLILNLRSVDALNRIPPTQPSSLGIKGDDDIATARFDISQLVFANSTAEHEGQDFEMAPTGLTRNSTTLQKSGKPTQYV</sequence>
<dbReference type="EMBL" id="MU155180">
    <property type="protein sequence ID" value="KAF9481302.1"/>
    <property type="molecule type" value="Genomic_DNA"/>
</dbReference>
<feature type="region of interest" description="Disordered" evidence="1">
    <location>
        <begin position="309"/>
        <end position="334"/>
    </location>
</feature>